<dbReference type="InterPro" id="IPR012337">
    <property type="entry name" value="RNaseH-like_sf"/>
</dbReference>
<dbReference type="AlphaFoldDB" id="A0A5C2S0C0"/>
<dbReference type="STRING" id="1328759.A0A5C2S0C0"/>
<dbReference type="InterPro" id="IPR036397">
    <property type="entry name" value="RNaseH_sf"/>
</dbReference>
<sequence length="131" mass="14099">MHLGSADEHTVYEAETVGAILGTELIRRARTPGRVASVALDGKSAIEGSLVRESRPSHYLIDLLHDRVAAATRRHRDLALTLRWVPGHQDIAGNEQADCEAKLAAAGDSSSIRLLPPALRRPLPVSLAKAK</sequence>
<accession>A0A5C2S0C0</accession>
<dbReference type="GO" id="GO:0003676">
    <property type="term" value="F:nucleic acid binding"/>
    <property type="evidence" value="ECO:0007669"/>
    <property type="project" value="InterPro"/>
</dbReference>
<dbReference type="Proteomes" id="UP000313359">
    <property type="component" value="Unassembled WGS sequence"/>
</dbReference>
<evidence type="ECO:0000313" key="2">
    <source>
        <dbReference type="Proteomes" id="UP000313359"/>
    </source>
</evidence>
<proteinExistence type="predicted"/>
<keyword evidence="2" id="KW-1185">Reference proteome</keyword>
<evidence type="ECO:0000313" key="1">
    <source>
        <dbReference type="EMBL" id="RPD56718.1"/>
    </source>
</evidence>
<dbReference type="SUPFAM" id="SSF53098">
    <property type="entry name" value="Ribonuclease H-like"/>
    <property type="match status" value="1"/>
</dbReference>
<dbReference type="EMBL" id="ML122286">
    <property type="protein sequence ID" value="RPD56718.1"/>
    <property type="molecule type" value="Genomic_DNA"/>
</dbReference>
<organism evidence="1 2">
    <name type="scientific">Lentinus tigrinus ALCF2SS1-6</name>
    <dbReference type="NCBI Taxonomy" id="1328759"/>
    <lineage>
        <taxon>Eukaryota</taxon>
        <taxon>Fungi</taxon>
        <taxon>Dikarya</taxon>
        <taxon>Basidiomycota</taxon>
        <taxon>Agaricomycotina</taxon>
        <taxon>Agaricomycetes</taxon>
        <taxon>Polyporales</taxon>
        <taxon>Polyporaceae</taxon>
        <taxon>Lentinus</taxon>
    </lineage>
</organism>
<protein>
    <submittedName>
        <fullName evidence="1">Uncharacterized protein</fullName>
    </submittedName>
</protein>
<reference evidence="1" key="1">
    <citation type="journal article" date="2018" name="Genome Biol. Evol.">
        <title>Genomics and development of Lentinus tigrinus, a white-rot wood-decaying mushroom with dimorphic fruiting bodies.</title>
        <authorList>
            <person name="Wu B."/>
            <person name="Xu Z."/>
            <person name="Knudson A."/>
            <person name="Carlson A."/>
            <person name="Chen N."/>
            <person name="Kovaka S."/>
            <person name="LaButti K."/>
            <person name="Lipzen A."/>
            <person name="Pennachio C."/>
            <person name="Riley R."/>
            <person name="Schakwitz W."/>
            <person name="Umezawa K."/>
            <person name="Ohm R.A."/>
            <person name="Grigoriev I.V."/>
            <person name="Nagy L.G."/>
            <person name="Gibbons J."/>
            <person name="Hibbett D."/>
        </authorList>
    </citation>
    <scope>NUCLEOTIDE SEQUENCE [LARGE SCALE GENOMIC DNA]</scope>
    <source>
        <strain evidence="1">ALCF2SS1-6</strain>
    </source>
</reference>
<name>A0A5C2S0C0_9APHY</name>
<dbReference type="Gene3D" id="3.30.420.10">
    <property type="entry name" value="Ribonuclease H-like superfamily/Ribonuclease H"/>
    <property type="match status" value="1"/>
</dbReference>
<feature type="non-terminal residue" evidence="1">
    <location>
        <position position="131"/>
    </location>
</feature>
<dbReference type="CDD" id="cd09276">
    <property type="entry name" value="Rnase_HI_RT_non_LTR"/>
    <property type="match status" value="1"/>
</dbReference>
<gene>
    <name evidence="1" type="ORF">L227DRAFT_508107</name>
</gene>
<dbReference type="OrthoDB" id="2747626at2759"/>